<evidence type="ECO:0000313" key="3">
    <source>
        <dbReference type="Proteomes" id="UP000037939"/>
    </source>
</evidence>
<proteinExistence type="predicted"/>
<keyword evidence="1" id="KW-1133">Transmembrane helix</keyword>
<sequence>MSEPRTQPDQINAKPIYLVGLTVLALLVAAGLAVDVLLQHVGPASSGQDVQQAIKPPGPVLQTAGPDDLQRYQASKAAQLHGNGWVDRKAGIAHIDIDVAMQLLASAPVASGKGGRR</sequence>
<evidence type="ECO:0000313" key="2">
    <source>
        <dbReference type="EMBL" id="KPC50162.1"/>
    </source>
</evidence>
<dbReference type="EMBL" id="LAQT01000031">
    <property type="protein sequence ID" value="KPC50162.1"/>
    <property type="molecule type" value="Genomic_DNA"/>
</dbReference>
<comment type="caution">
    <text evidence="2">The sequence shown here is derived from an EMBL/GenBank/DDBJ whole genome shotgun (WGS) entry which is preliminary data.</text>
</comment>
<keyword evidence="1" id="KW-0812">Transmembrane</keyword>
<dbReference type="AlphaFoldDB" id="A0A0N0XGJ7"/>
<keyword evidence="1" id="KW-0472">Membrane</keyword>
<accession>A0A0N0XGJ7</accession>
<keyword evidence="3" id="KW-1185">Reference proteome</keyword>
<evidence type="ECO:0000256" key="1">
    <source>
        <dbReference type="SAM" id="Phobius"/>
    </source>
</evidence>
<dbReference type="STRING" id="857265.WG78_18195"/>
<dbReference type="OrthoDB" id="129807at2"/>
<name>A0A0N0XGJ7_9NEIS</name>
<feature type="transmembrane region" description="Helical" evidence="1">
    <location>
        <begin position="16"/>
        <end position="38"/>
    </location>
</feature>
<organism evidence="2 3">
    <name type="scientific">Amantichitinum ursilacus</name>
    <dbReference type="NCBI Taxonomy" id="857265"/>
    <lineage>
        <taxon>Bacteria</taxon>
        <taxon>Pseudomonadati</taxon>
        <taxon>Pseudomonadota</taxon>
        <taxon>Betaproteobacteria</taxon>
        <taxon>Neisseriales</taxon>
        <taxon>Chitinibacteraceae</taxon>
        <taxon>Amantichitinum</taxon>
    </lineage>
</organism>
<dbReference type="RefSeq" id="WP_053939231.1">
    <property type="nucleotide sequence ID" value="NZ_LAQT01000031.1"/>
</dbReference>
<protein>
    <submittedName>
        <fullName evidence="2">Uncharacterized protein</fullName>
    </submittedName>
</protein>
<dbReference type="Proteomes" id="UP000037939">
    <property type="component" value="Unassembled WGS sequence"/>
</dbReference>
<reference evidence="2 3" key="1">
    <citation type="submission" date="2015-07" db="EMBL/GenBank/DDBJ databases">
        <title>Draft genome sequence of the Amantichitinum ursilacus IGB-41, a new chitin-degrading bacterium.</title>
        <authorList>
            <person name="Kirstahler P."/>
            <person name="Guenther M."/>
            <person name="Grumaz C."/>
            <person name="Rupp S."/>
            <person name="Zibek S."/>
            <person name="Sohn K."/>
        </authorList>
    </citation>
    <scope>NUCLEOTIDE SEQUENCE [LARGE SCALE GENOMIC DNA]</scope>
    <source>
        <strain evidence="2 3">IGB-41</strain>
    </source>
</reference>
<gene>
    <name evidence="2" type="ORF">WG78_18195</name>
</gene>